<reference evidence="1 2" key="1">
    <citation type="submission" date="2021-08" db="EMBL/GenBank/DDBJ databases">
        <title>Nocardioides bacterium WL0053 sp. nov., isolated from the sediment.</title>
        <authorList>
            <person name="Wang L."/>
            <person name="Zhang D."/>
            <person name="Zhang A."/>
        </authorList>
    </citation>
    <scope>NUCLEOTIDE SEQUENCE [LARGE SCALE GENOMIC DNA]</scope>
    <source>
        <strain evidence="1 2">WL0053</strain>
    </source>
</reference>
<comment type="caution">
    <text evidence="1">The sequence shown here is derived from an EMBL/GenBank/DDBJ whole genome shotgun (WGS) entry which is preliminary data.</text>
</comment>
<sequence length="152" mass="16271">MSDISIYVDSNYQWSVNSGPEFVMVQVPPLAVMSNDPKVASFDGWQSLLAEIGFARARSLHSDQLPTTSNAELRTIDARRAELNLTLPDGGTGSFAIPHGESNWDTAVRQVPTILVLFTQTAIGANGQADNTRLQNDLASGGLFGAHVAVSQ</sequence>
<keyword evidence="2" id="KW-1185">Reference proteome</keyword>
<dbReference type="Proteomes" id="UP000754710">
    <property type="component" value="Unassembled WGS sequence"/>
</dbReference>
<evidence type="ECO:0000313" key="2">
    <source>
        <dbReference type="Proteomes" id="UP000754710"/>
    </source>
</evidence>
<name>A0ABS7RGR9_9ACTN</name>
<gene>
    <name evidence="1" type="ORF">K1X13_05320</name>
</gene>
<dbReference type="RefSeq" id="WP_221023940.1">
    <property type="nucleotide sequence ID" value="NZ_JAIEZQ010000001.1"/>
</dbReference>
<accession>A0ABS7RGR9</accession>
<dbReference type="EMBL" id="JAIEZQ010000001">
    <property type="protein sequence ID" value="MBY9074238.1"/>
    <property type="molecule type" value="Genomic_DNA"/>
</dbReference>
<organism evidence="1 2">
    <name type="scientific">Nocardioides jiangsuensis</name>
    <dbReference type="NCBI Taxonomy" id="2866161"/>
    <lineage>
        <taxon>Bacteria</taxon>
        <taxon>Bacillati</taxon>
        <taxon>Actinomycetota</taxon>
        <taxon>Actinomycetes</taxon>
        <taxon>Propionibacteriales</taxon>
        <taxon>Nocardioidaceae</taxon>
        <taxon>Nocardioides</taxon>
    </lineage>
</organism>
<proteinExistence type="predicted"/>
<protein>
    <submittedName>
        <fullName evidence="1">Uncharacterized protein</fullName>
    </submittedName>
</protein>
<evidence type="ECO:0000313" key="1">
    <source>
        <dbReference type="EMBL" id="MBY9074238.1"/>
    </source>
</evidence>